<reference evidence="13" key="1">
    <citation type="submission" date="2021-01" db="EMBL/GenBank/DDBJ databases">
        <authorList>
            <person name="Corre E."/>
            <person name="Pelletier E."/>
            <person name="Niang G."/>
            <person name="Scheremetjew M."/>
            <person name="Finn R."/>
            <person name="Kale V."/>
            <person name="Holt S."/>
            <person name="Cochrane G."/>
            <person name="Meng A."/>
            <person name="Brown T."/>
            <person name="Cohen L."/>
        </authorList>
    </citation>
    <scope>NUCLEOTIDE SEQUENCE</scope>
    <source>
        <strain evidence="13">Isolate 1302-5</strain>
    </source>
</reference>
<feature type="binding site" evidence="12">
    <location>
        <position position="118"/>
    </location>
    <ligand>
        <name>Mg(2+)</name>
        <dbReference type="ChEBI" id="CHEBI:18420"/>
        <label>1</label>
    </ligand>
</feature>
<dbReference type="InterPro" id="IPR005502">
    <property type="entry name" value="Ribosyl_crysJ1"/>
</dbReference>
<accession>A0A7S4HJF8</accession>
<evidence type="ECO:0000256" key="9">
    <source>
        <dbReference type="ARBA" id="ARBA00043187"/>
    </source>
</evidence>
<evidence type="ECO:0000256" key="11">
    <source>
        <dbReference type="ARBA" id="ARBA00049015"/>
    </source>
</evidence>
<comment type="catalytic activity">
    <reaction evidence="11">
        <text>alpha-NAD(+) + H2O = ADP-D-ribose + nicotinamide + H(+)</text>
        <dbReference type="Rhea" id="RHEA:68792"/>
        <dbReference type="ChEBI" id="CHEBI:15377"/>
        <dbReference type="ChEBI" id="CHEBI:15378"/>
        <dbReference type="ChEBI" id="CHEBI:17154"/>
        <dbReference type="ChEBI" id="CHEBI:57967"/>
        <dbReference type="ChEBI" id="CHEBI:77017"/>
    </reaction>
</comment>
<evidence type="ECO:0000256" key="6">
    <source>
        <dbReference type="ARBA" id="ARBA00042471"/>
    </source>
</evidence>
<evidence type="ECO:0000256" key="4">
    <source>
        <dbReference type="ARBA" id="ARBA00041057"/>
    </source>
</evidence>
<dbReference type="EMBL" id="HBKQ01001079">
    <property type="protein sequence ID" value="CAE2201109.1"/>
    <property type="molecule type" value="Transcribed_RNA"/>
</dbReference>
<dbReference type="PANTHER" id="PTHR16222">
    <property type="entry name" value="ADP-RIBOSYLGLYCOHYDROLASE"/>
    <property type="match status" value="1"/>
</dbReference>
<evidence type="ECO:0000256" key="8">
    <source>
        <dbReference type="ARBA" id="ARBA00042850"/>
    </source>
</evidence>
<keyword evidence="12" id="KW-0460">Magnesium</keyword>
<evidence type="ECO:0000256" key="12">
    <source>
        <dbReference type="PIRSR" id="PIRSR605502-1"/>
    </source>
</evidence>
<dbReference type="InterPro" id="IPR036705">
    <property type="entry name" value="Ribosyl_crysJ1_sf"/>
</dbReference>
<comment type="cofactor">
    <cofactor evidence="12">
        <name>Mg(2+)</name>
        <dbReference type="ChEBI" id="CHEBI:18420"/>
    </cofactor>
    <text evidence="12">Binds 2 magnesium ions per subunit.</text>
</comment>
<evidence type="ECO:0000256" key="10">
    <source>
        <dbReference type="ARBA" id="ARBA00043193"/>
    </source>
</evidence>
<name>A0A7S4HJF8_9STRA</name>
<gene>
    <name evidence="13" type="ORF">OAUR00152_LOCUS759</name>
</gene>
<feature type="binding site" evidence="12">
    <location>
        <position position="347"/>
    </location>
    <ligand>
        <name>Mg(2+)</name>
        <dbReference type="ChEBI" id="CHEBI:18420"/>
        <label>1</label>
    </ligand>
</feature>
<dbReference type="PANTHER" id="PTHR16222:SF24">
    <property type="entry name" value="ADP-RIBOSYLHYDROLASE ARH3"/>
    <property type="match status" value="1"/>
</dbReference>
<evidence type="ECO:0000313" key="13">
    <source>
        <dbReference type="EMBL" id="CAE2201109.1"/>
    </source>
</evidence>
<dbReference type="EC" id="3.2.1.143" evidence="2"/>
<organism evidence="13">
    <name type="scientific">Odontella aurita</name>
    <dbReference type="NCBI Taxonomy" id="265563"/>
    <lineage>
        <taxon>Eukaryota</taxon>
        <taxon>Sar</taxon>
        <taxon>Stramenopiles</taxon>
        <taxon>Ochrophyta</taxon>
        <taxon>Bacillariophyta</taxon>
        <taxon>Mediophyceae</taxon>
        <taxon>Biddulphiophycidae</taxon>
        <taxon>Eupodiscales</taxon>
        <taxon>Odontellaceae</taxon>
        <taxon>Odontella</taxon>
    </lineage>
</organism>
<comment type="similarity">
    <text evidence="1">Belongs to the ADP-ribosylglycohydrolase family.</text>
</comment>
<feature type="binding site" evidence="12">
    <location>
        <position position="344"/>
    </location>
    <ligand>
        <name>Mg(2+)</name>
        <dbReference type="ChEBI" id="CHEBI:18420"/>
        <label>1</label>
    </ligand>
</feature>
<dbReference type="GO" id="GO:0004649">
    <property type="term" value="F:poly(ADP-ribose) glycohydrolase activity"/>
    <property type="evidence" value="ECO:0007669"/>
    <property type="project" value="UniProtKB-EC"/>
</dbReference>
<evidence type="ECO:0000256" key="1">
    <source>
        <dbReference type="ARBA" id="ARBA00010702"/>
    </source>
</evidence>
<evidence type="ECO:0000256" key="5">
    <source>
        <dbReference type="ARBA" id="ARBA00042398"/>
    </source>
</evidence>
<keyword evidence="3" id="KW-0378">Hydrolase</keyword>
<dbReference type="AlphaFoldDB" id="A0A7S4HJF8"/>
<dbReference type="SUPFAM" id="SSF101478">
    <property type="entry name" value="ADP-ribosylglycohydrolase"/>
    <property type="match status" value="1"/>
</dbReference>
<keyword evidence="12" id="KW-0479">Metal-binding</keyword>
<feature type="binding site" evidence="12">
    <location>
        <position position="119"/>
    </location>
    <ligand>
        <name>Mg(2+)</name>
        <dbReference type="ChEBI" id="CHEBI:18420"/>
        <label>1</label>
    </ligand>
</feature>
<proteinExistence type="inferred from homology"/>
<protein>
    <recommendedName>
        <fullName evidence="4">ADP-ribosylhydrolase ARH3</fullName>
        <ecNumber evidence="2">3.2.1.143</ecNumber>
    </recommendedName>
    <alternativeName>
        <fullName evidence="5">ADP-ribose glycohydrolase ARH3</fullName>
    </alternativeName>
    <alternativeName>
        <fullName evidence="6">ADP-ribosylhydrolase 3</fullName>
    </alternativeName>
    <alternativeName>
        <fullName evidence="9">O-acetyl-ADP-ribose deacetylase ARH3</fullName>
    </alternativeName>
    <alternativeName>
        <fullName evidence="10">Poly(ADP-ribose) glycohydrolase ARH3</fullName>
    </alternativeName>
    <alternativeName>
        <fullName evidence="8">[Protein ADP-ribosylarginine] hydrolase-like protein 2</fullName>
    </alternativeName>
    <alternativeName>
        <fullName evidence="7">[Protein ADP-ribosylserine] hydrolase</fullName>
    </alternativeName>
</protein>
<sequence length="400" mass="43419">MLTSGLRMRATLGLAVLSSSHRSFAAAIATAVTPNATDTAAGVALSDRLRGAFFGALVADALCLGSHYEYDAPKIKQAYGGASISEYMAPGERMGGQTHGVGWGGRNYHPGTAKGDQTDYGEYNILVLEHLAATASNPRPFDVGEFIPAWQERLTSGWKQWICTQTKQTFQQIQQGTPVSQLGGNSNAMSLRYASVFAYYDTEEGAVDAARKTMFTHRERTALLGGEFFARVAYRIVHLRVTPRAAIEEVAVESDTWIQSKVQQALVKVKEATDPENDLSSEEFVDDLGLTSMARLWEVGKSEPIKVGKASPTEGTLPGAIYFIVKYQDDMIRAFQANAMVGGDNASRSIAIGMVLGAYHGADAIPRHLRDGLNQWEQSEKLLATLPLLKAGDEKYGEEL</sequence>
<dbReference type="GO" id="GO:0046872">
    <property type="term" value="F:metal ion binding"/>
    <property type="evidence" value="ECO:0007669"/>
    <property type="project" value="UniProtKB-KW"/>
</dbReference>
<dbReference type="Gene3D" id="1.10.4080.10">
    <property type="entry name" value="ADP-ribosylation/Crystallin J1"/>
    <property type="match status" value="1"/>
</dbReference>
<evidence type="ECO:0000256" key="2">
    <source>
        <dbReference type="ARBA" id="ARBA00012255"/>
    </source>
</evidence>
<evidence type="ECO:0000256" key="7">
    <source>
        <dbReference type="ARBA" id="ARBA00042722"/>
    </source>
</evidence>
<dbReference type="Pfam" id="PF03747">
    <property type="entry name" value="ADP_ribosyl_GH"/>
    <property type="match status" value="1"/>
</dbReference>
<dbReference type="InterPro" id="IPR050792">
    <property type="entry name" value="ADP-ribosylglycohydrolase"/>
</dbReference>
<evidence type="ECO:0000256" key="3">
    <source>
        <dbReference type="ARBA" id="ARBA00022801"/>
    </source>
</evidence>